<dbReference type="RefSeq" id="WP_007079295.1">
    <property type="nucleotide sequence ID" value="NZ_CM001024.1"/>
</dbReference>
<dbReference type="AlphaFoldDB" id="E2S8Q8"/>
<dbReference type="GO" id="GO:0005737">
    <property type="term" value="C:cytoplasm"/>
    <property type="evidence" value="ECO:0007669"/>
    <property type="project" value="UniProtKB-SubCell"/>
</dbReference>
<dbReference type="InterPro" id="IPR013317">
    <property type="entry name" value="DnaA_dom"/>
</dbReference>
<evidence type="ECO:0000313" key="14">
    <source>
        <dbReference type="EMBL" id="EFQ84563.1"/>
    </source>
</evidence>
<dbReference type="Pfam" id="PF00308">
    <property type="entry name" value="Bac_DnaA"/>
    <property type="match status" value="1"/>
</dbReference>
<evidence type="ECO:0000256" key="8">
    <source>
        <dbReference type="HAMAP-Rule" id="MF_00377"/>
    </source>
</evidence>
<dbReference type="eggNOG" id="COG0593">
    <property type="taxonomic scope" value="Bacteria"/>
</dbReference>
<evidence type="ECO:0000313" key="15">
    <source>
        <dbReference type="Proteomes" id="UP000003111"/>
    </source>
</evidence>
<dbReference type="Proteomes" id="UP000003111">
    <property type="component" value="Unassembled WGS sequence"/>
</dbReference>
<dbReference type="InterPro" id="IPR010921">
    <property type="entry name" value="Trp_repressor/repl_initiator"/>
</dbReference>
<dbReference type="STRING" id="585531.HMPREF0063_10415"/>
<feature type="region of interest" description="Domain III, AAA+ region" evidence="8">
    <location>
        <begin position="149"/>
        <end position="365"/>
    </location>
</feature>
<dbReference type="Gene3D" id="1.10.1750.10">
    <property type="match status" value="1"/>
</dbReference>
<dbReference type="InterPro" id="IPR003593">
    <property type="entry name" value="AAA+_ATPase"/>
</dbReference>
<keyword evidence="7 8" id="KW-0238">DNA-binding</keyword>
<dbReference type="SUPFAM" id="SSF48295">
    <property type="entry name" value="TrpR-like"/>
    <property type="match status" value="1"/>
</dbReference>
<evidence type="ECO:0000256" key="9">
    <source>
        <dbReference type="NCBIfam" id="TIGR00362"/>
    </source>
</evidence>
<feature type="region of interest" description="Domain I, interacts with DnaA modulators" evidence="8">
    <location>
        <begin position="1"/>
        <end position="120"/>
    </location>
</feature>
<dbReference type="OrthoDB" id="9807019at2"/>
<keyword evidence="4 8" id="KW-0547">Nucleotide-binding</keyword>
<dbReference type="PROSITE" id="PS01008">
    <property type="entry name" value="DNAA"/>
    <property type="match status" value="1"/>
</dbReference>
<feature type="domain" description="AAA+ ATPase" evidence="12">
    <location>
        <begin position="182"/>
        <end position="310"/>
    </location>
</feature>
<dbReference type="CDD" id="cd06571">
    <property type="entry name" value="Bac_DnaA_C"/>
    <property type="match status" value="1"/>
</dbReference>
<dbReference type="InterPro" id="IPR018312">
    <property type="entry name" value="Chromosome_initiator_DnaA_CS"/>
</dbReference>
<organism evidence="14 15">
    <name type="scientific">Aeromicrobium marinum DSM 15272</name>
    <dbReference type="NCBI Taxonomy" id="585531"/>
    <lineage>
        <taxon>Bacteria</taxon>
        <taxon>Bacillati</taxon>
        <taxon>Actinomycetota</taxon>
        <taxon>Actinomycetes</taxon>
        <taxon>Propionibacteriales</taxon>
        <taxon>Nocardioidaceae</taxon>
        <taxon>Aeromicrobium</taxon>
    </lineage>
</organism>
<sequence length="491" mass="54649">MTDGASASADHRLDAAWQSAVETLSPGAKVWVYPAVPLSLHNGIVIVAVADDLARAQLESRVRPALEQALTRELDTEIRLVVTIDTAITDDSKRQNDLSTYSQNVGFTAEVMEDTDEEDEEHTRERFAPSWARQPTVVTGRPANIAEARLNPRYLFENFVIGSSNRFAHAAAVAAAEAPGKAYNPLVIHGESGLGKTHLLHAIGHYVLGLYPSSRVRYVNTEEFTNDVINAIGERRTGALKRKYREIDVLLVDDIQFIEGKEATQEEFFHTFNALHNENKQIVMTSDRPPKNLKTLEERLRNRFEWGLTTDVTPPELETRIAILRKKASSDGLTVPADVLEFIASKVQSNIRELEGALIRATAFANLQGTTVDLNLAQIVLKDLVAEGGEPEVTIGLILAQTAAYSEFTIEELCSGNRTRDLVLARQIAMYLCRELTEMSLPKIGQEFGGRDHTTVMHAERKIGKLMKEKHAVYNQVTELTSRIKQRARQS</sequence>
<dbReference type="FunFam" id="3.40.50.300:FF:000150">
    <property type="entry name" value="Chromosomal replication initiator protein DnaA"/>
    <property type="match status" value="1"/>
</dbReference>
<keyword evidence="3 8" id="KW-0235">DNA replication</keyword>
<dbReference type="GO" id="GO:0006270">
    <property type="term" value="P:DNA replication initiation"/>
    <property type="evidence" value="ECO:0007669"/>
    <property type="project" value="UniProtKB-UniRule"/>
</dbReference>
<comment type="caution">
    <text evidence="8">Lacks conserved residue(s) required for the propagation of feature annotation.</text>
</comment>
<dbReference type="NCBIfam" id="TIGR00362">
    <property type="entry name" value="DnaA"/>
    <property type="match status" value="1"/>
</dbReference>
<dbReference type="PANTHER" id="PTHR30050:SF2">
    <property type="entry name" value="CHROMOSOMAL REPLICATION INITIATOR PROTEIN DNAA"/>
    <property type="match status" value="1"/>
</dbReference>
<comment type="similarity">
    <text evidence="1 8 11">Belongs to the DnaA family.</text>
</comment>
<evidence type="ECO:0000256" key="2">
    <source>
        <dbReference type="ARBA" id="ARBA00022490"/>
    </source>
</evidence>
<reference evidence="14" key="1">
    <citation type="submission" date="2010-08" db="EMBL/GenBank/DDBJ databases">
        <authorList>
            <person name="Muzny D."/>
            <person name="Qin X."/>
            <person name="Buhay C."/>
            <person name="Dugan-Rocha S."/>
            <person name="Ding Y."/>
            <person name="Chen G."/>
            <person name="Hawes A."/>
            <person name="Holder M."/>
            <person name="Jhangiani S."/>
            <person name="Johnson A."/>
            <person name="Khan Z."/>
            <person name="Li Z."/>
            <person name="Liu W."/>
            <person name="Liu X."/>
            <person name="Perez L."/>
            <person name="Shen H."/>
            <person name="Wang Q."/>
            <person name="Watt J."/>
            <person name="Xi L."/>
            <person name="Xin Y."/>
            <person name="Zhou J."/>
            <person name="Deng J."/>
            <person name="Jiang H."/>
            <person name="Liu Y."/>
            <person name="Qu J."/>
            <person name="Song X.-Z."/>
            <person name="Zhang L."/>
            <person name="Villasana D."/>
            <person name="Johnson A."/>
            <person name="Liu J."/>
            <person name="Liyanage D."/>
            <person name="Lorensuhewa L."/>
            <person name="Robinson T."/>
            <person name="Song A."/>
            <person name="Song B.-B."/>
            <person name="Dinh H."/>
            <person name="Thornton R."/>
            <person name="Coyle M."/>
            <person name="Francisco L."/>
            <person name="Jackson L."/>
            <person name="Javaid M."/>
            <person name="Korchina V."/>
            <person name="Kovar C."/>
            <person name="Mata R."/>
            <person name="Mathew T."/>
            <person name="Ngo R."/>
            <person name="Nguyen L."/>
            <person name="Nguyen N."/>
            <person name="Okwuonu G."/>
            <person name="Ongeri F."/>
            <person name="Pham C."/>
            <person name="Simmons D."/>
            <person name="Wilczek-Boney K."/>
            <person name="Hale W."/>
            <person name="Jakkamsetti A."/>
            <person name="Pham P."/>
            <person name="Ruth R."/>
            <person name="San Lucas F."/>
            <person name="Warren J."/>
            <person name="Zhang J."/>
            <person name="Zhao Z."/>
            <person name="Zhou C."/>
            <person name="Zhu D."/>
            <person name="Lee S."/>
            <person name="Bess C."/>
            <person name="Blankenburg K."/>
            <person name="Forbes L."/>
            <person name="Fu Q."/>
            <person name="Gubbala S."/>
            <person name="Hirani K."/>
            <person name="Jayaseelan J.C."/>
            <person name="Lara F."/>
            <person name="Munidasa M."/>
            <person name="Palculict T."/>
            <person name="Patil S."/>
            <person name="Pu L.-L."/>
            <person name="Saada N."/>
            <person name="Tang L."/>
            <person name="Weissenberger G."/>
            <person name="Zhu Y."/>
            <person name="Hemphill L."/>
            <person name="Shang Y."/>
            <person name="Youmans B."/>
            <person name="Ayvaz T."/>
            <person name="Ross M."/>
            <person name="Santibanez J."/>
            <person name="Aqrawi P."/>
            <person name="Gross S."/>
            <person name="Joshi V."/>
            <person name="Fowler G."/>
            <person name="Nazareth L."/>
            <person name="Reid J."/>
            <person name="Worley K."/>
            <person name="Petrosino J."/>
            <person name="Highlander S."/>
            <person name="Gibbs R."/>
        </authorList>
    </citation>
    <scope>NUCLEOTIDE SEQUENCE [LARGE SCALE GENOMIC DNA]</scope>
    <source>
        <strain evidence="14">DSM 15272</strain>
    </source>
</reference>
<feature type="domain" description="Chromosomal replication initiator DnaA C-terminal" evidence="13">
    <location>
        <begin position="394"/>
        <end position="463"/>
    </location>
</feature>
<dbReference type="CDD" id="cd00009">
    <property type="entry name" value="AAA"/>
    <property type="match status" value="1"/>
</dbReference>
<evidence type="ECO:0000256" key="6">
    <source>
        <dbReference type="ARBA" id="ARBA00023121"/>
    </source>
</evidence>
<dbReference type="NCBIfam" id="NF010686">
    <property type="entry name" value="PRK14086.1"/>
    <property type="match status" value="1"/>
</dbReference>
<feature type="binding site" evidence="8">
    <location>
        <position position="196"/>
    </location>
    <ligand>
        <name>ATP</name>
        <dbReference type="ChEBI" id="CHEBI:30616"/>
    </ligand>
</feature>
<feature type="binding site" evidence="8">
    <location>
        <position position="197"/>
    </location>
    <ligand>
        <name>ATP</name>
        <dbReference type="ChEBI" id="CHEBI:30616"/>
    </ligand>
</feature>
<dbReference type="SMART" id="SM00760">
    <property type="entry name" value="Bac_DnaA_C"/>
    <property type="match status" value="1"/>
</dbReference>
<dbReference type="FunFam" id="1.10.1750.10:FF:000002">
    <property type="entry name" value="Chromosomal replication initiator protein DnaA"/>
    <property type="match status" value="1"/>
</dbReference>
<proteinExistence type="inferred from homology"/>
<evidence type="ECO:0000256" key="4">
    <source>
        <dbReference type="ARBA" id="ARBA00022741"/>
    </source>
</evidence>
<dbReference type="SUPFAM" id="SSF52540">
    <property type="entry name" value="P-loop containing nucleoside triphosphate hydrolases"/>
    <property type="match status" value="1"/>
</dbReference>
<dbReference type="GO" id="GO:0006275">
    <property type="term" value="P:regulation of DNA replication"/>
    <property type="evidence" value="ECO:0007669"/>
    <property type="project" value="UniProtKB-UniRule"/>
</dbReference>
<keyword evidence="2 8" id="KW-0963">Cytoplasm</keyword>
<comment type="domain">
    <text evidence="8">Domain I is involved in oligomerization and binding regulators, domain II is flexibile and of varying length in different bacteria, domain III forms the AAA+ region, while domain IV binds dsDNA.</text>
</comment>
<protein>
    <recommendedName>
        <fullName evidence="8 9">Chromosomal replication initiator protein DnaA</fullName>
    </recommendedName>
</protein>
<dbReference type="GO" id="GO:0008289">
    <property type="term" value="F:lipid binding"/>
    <property type="evidence" value="ECO:0007669"/>
    <property type="project" value="UniProtKB-KW"/>
</dbReference>
<accession>E2S8Q8</accession>
<dbReference type="EMBL" id="ACLF03000002">
    <property type="protein sequence ID" value="EFQ84563.1"/>
    <property type="molecule type" value="Genomic_DNA"/>
</dbReference>
<dbReference type="GO" id="GO:0003688">
    <property type="term" value="F:DNA replication origin binding"/>
    <property type="evidence" value="ECO:0007669"/>
    <property type="project" value="UniProtKB-UniRule"/>
</dbReference>
<keyword evidence="15" id="KW-1185">Reference proteome</keyword>
<dbReference type="Pfam" id="PF08299">
    <property type="entry name" value="Bac_DnaA_C"/>
    <property type="match status" value="1"/>
</dbReference>
<keyword evidence="5 8" id="KW-0067">ATP-binding</keyword>
<dbReference type="InterPro" id="IPR027417">
    <property type="entry name" value="P-loop_NTPase"/>
</dbReference>
<evidence type="ECO:0000256" key="3">
    <source>
        <dbReference type="ARBA" id="ARBA00022705"/>
    </source>
</evidence>
<evidence type="ECO:0000256" key="7">
    <source>
        <dbReference type="ARBA" id="ARBA00023125"/>
    </source>
</evidence>
<feature type="binding site" evidence="8">
    <location>
        <position position="193"/>
    </location>
    <ligand>
        <name>ATP</name>
        <dbReference type="ChEBI" id="CHEBI:30616"/>
    </ligand>
</feature>
<evidence type="ECO:0000256" key="1">
    <source>
        <dbReference type="ARBA" id="ARBA00006583"/>
    </source>
</evidence>
<evidence type="ECO:0000256" key="11">
    <source>
        <dbReference type="RuleBase" id="RU004227"/>
    </source>
</evidence>
<dbReference type="PANTHER" id="PTHR30050">
    <property type="entry name" value="CHROMOSOMAL REPLICATION INITIATOR PROTEIN DNAA"/>
    <property type="match status" value="1"/>
</dbReference>
<keyword evidence="6 8" id="KW-0446">Lipid-binding</keyword>
<dbReference type="InterPro" id="IPR020591">
    <property type="entry name" value="Chromosome_initiator_DnaA-like"/>
</dbReference>
<dbReference type="HOGENOM" id="CLU_026910_2_0_11"/>
<feature type="region of interest" description="Domain IV, binds dsDNA" evidence="8">
    <location>
        <begin position="366"/>
        <end position="491"/>
    </location>
</feature>
<gene>
    <name evidence="8 14" type="primary">dnaA</name>
    <name evidence="14" type="ORF">HMPREF0063_10415</name>
</gene>
<comment type="function">
    <text evidence="8 10">Plays an essential role in the initiation and regulation of chromosomal replication. ATP-DnaA binds to the origin of replication (oriC) to initiate formation of the DNA replication initiation complex once per cell cycle. Binds the DnaA box (a 9 base pair repeat at the origin) and separates the double-stranded (ds)DNA. Forms a right-handed helical filament on oriC DNA; dsDNA binds to the exterior of the filament while single-stranded (ss)DNA is stabiized in the filament's interior. The ATP-DnaA-oriC complex binds and stabilizes one strand of the AT-rich DNA unwinding element (DUE), permitting loading of DNA polymerase. After initiation quickly degrades to an ADP-DnaA complex that is not apt for DNA replication. Binds acidic phospholipids.</text>
</comment>
<dbReference type="Gene3D" id="3.40.50.300">
    <property type="entry name" value="P-loop containing nucleotide triphosphate hydrolases"/>
    <property type="match status" value="1"/>
</dbReference>
<dbReference type="InterPro" id="IPR001957">
    <property type="entry name" value="Chromosome_initiator_DnaA"/>
</dbReference>
<dbReference type="SMART" id="SM00382">
    <property type="entry name" value="AAA"/>
    <property type="match status" value="1"/>
</dbReference>
<dbReference type="Gene3D" id="1.10.8.60">
    <property type="match status" value="1"/>
</dbReference>
<comment type="caution">
    <text evidence="14">The sequence shown here is derived from an EMBL/GenBank/DDBJ whole genome shotgun (WGS) entry which is preliminary data.</text>
</comment>
<dbReference type="FunFam" id="1.10.8.60:FF:000003">
    <property type="entry name" value="Chromosomal replication initiator protein DnaA"/>
    <property type="match status" value="1"/>
</dbReference>
<evidence type="ECO:0000256" key="10">
    <source>
        <dbReference type="RuleBase" id="RU000577"/>
    </source>
</evidence>
<evidence type="ECO:0000259" key="12">
    <source>
        <dbReference type="SMART" id="SM00382"/>
    </source>
</evidence>
<comment type="subunit">
    <text evidence="8">Oligomerizes as a right-handed, spiral filament on DNA at oriC.</text>
</comment>
<name>E2S8Q8_9ACTN</name>
<dbReference type="GO" id="GO:0005886">
    <property type="term" value="C:plasma membrane"/>
    <property type="evidence" value="ECO:0007669"/>
    <property type="project" value="TreeGrafter"/>
</dbReference>
<evidence type="ECO:0000256" key="5">
    <source>
        <dbReference type="ARBA" id="ARBA00022840"/>
    </source>
</evidence>
<comment type="subcellular location">
    <subcellularLocation>
        <location evidence="8">Cytoplasm</location>
    </subcellularLocation>
</comment>
<dbReference type="HAMAP" id="MF_00377">
    <property type="entry name" value="DnaA_bact"/>
    <property type="match status" value="1"/>
</dbReference>
<dbReference type="GO" id="GO:0005524">
    <property type="term" value="F:ATP binding"/>
    <property type="evidence" value="ECO:0007669"/>
    <property type="project" value="UniProtKB-UniRule"/>
</dbReference>
<evidence type="ECO:0000259" key="13">
    <source>
        <dbReference type="SMART" id="SM00760"/>
    </source>
</evidence>
<dbReference type="PRINTS" id="PR00051">
    <property type="entry name" value="DNAA"/>
</dbReference>
<feature type="binding site" evidence="8">
    <location>
        <position position="195"/>
    </location>
    <ligand>
        <name>ATP</name>
        <dbReference type="ChEBI" id="CHEBI:30616"/>
    </ligand>
</feature>
<dbReference type="InterPro" id="IPR013159">
    <property type="entry name" value="DnaA_C"/>
</dbReference>